<name>V9TNC7_9VIRU</name>
<dbReference type="EMBL" id="KC978999">
    <property type="protein sequence ID" value="AHC72227.1"/>
    <property type="molecule type" value="Genomic_DNA"/>
</dbReference>
<accession>V9TNC7</accession>
<evidence type="ECO:0000313" key="1">
    <source>
        <dbReference type="EMBL" id="AHC72227.1"/>
    </source>
</evidence>
<reference evidence="1" key="1">
    <citation type="journal article" date="2014" name="J. Gen. Virol.">
        <title>Genome diversity and evidence of recombination and reassortment in nanoviruses from Europe.</title>
        <authorList>
            <person name="Grigoras I."/>
            <person name="Ginzo A.I."/>
            <person name="Martin D.P."/>
            <person name="Varsani A."/>
            <person name="Romero J."/>
            <person name="Mammadov A.Ch."/>
            <person name="Huseynova I.M."/>
            <person name="Aliyev J.A."/>
            <person name="Kheyr-Pour A."/>
            <person name="Huss H."/>
            <person name="Ziebell H."/>
            <person name="Timchenko T."/>
            <person name="Vetten H.J."/>
            <person name="Gronenborn B."/>
        </authorList>
    </citation>
    <scope>NUCLEOTIDE SEQUENCE</scope>
    <source>
        <strain evidence="1">Ganja_15</strain>
    </source>
</reference>
<organism evidence="1">
    <name type="scientific">Faba bean necrotic stunt virus</name>
    <dbReference type="NCBI Taxonomy" id="283824"/>
    <lineage>
        <taxon>Viruses</taxon>
        <taxon>Monodnaviria</taxon>
        <taxon>Shotokuvirae</taxon>
        <taxon>Cressdnaviricota</taxon>
        <taxon>Arfiviricetes</taxon>
        <taxon>Mulpavirales</taxon>
        <taxon>Nanoviridae</taxon>
        <taxon>Nanovirus</taxon>
        <taxon>Nanovirus necropumiliviciae</taxon>
    </lineage>
</organism>
<sequence>MEPRVFLFFLLFVVLLNPSLVVNMVLGYVLGSSVKVNYSKLKELFMGKKKEDDVEEEGQLTQMKNPFQDANTDVMHHLKTLGLDTKVEGDDLDYLKRMWESISSKK</sequence>
<proteinExistence type="predicted"/>
<protein>
    <submittedName>
        <fullName evidence="1">U4 protein</fullName>
    </submittedName>
</protein>
<gene>
    <name evidence="1" type="primary">U4</name>
</gene>